<dbReference type="InterPro" id="IPR009060">
    <property type="entry name" value="UBA-like_sf"/>
</dbReference>
<feature type="region of interest" description="Disordered" evidence="1">
    <location>
        <begin position="183"/>
        <end position="244"/>
    </location>
</feature>
<reference evidence="4 5" key="1">
    <citation type="submission" date="2019-03" db="EMBL/GenBank/DDBJ databases">
        <authorList>
            <person name="Gaulin E."/>
            <person name="Dumas B."/>
        </authorList>
    </citation>
    <scope>NUCLEOTIDE SEQUENCE [LARGE SCALE GENOMIC DNA]</scope>
    <source>
        <strain evidence="4">CBS 568.67</strain>
    </source>
</reference>
<keyword evidence="5" id="KW-1185">Reference proteome</keyword>
<evidence type="ECO:0000313" key="3">
    <source>
        <dbReference type="EMBL" id="KAF0685669.1"/>
    </source>
</evidence>
<dbReference type="InterPro" id="IPR040192">
    <property type="entry name" value="CUEDC1"/>
</dbReference>
<dbReference type="InterPro" id="IPR003892">
    <property type="entry name" value="CUE"/>
</dbReference>
<gene>
    <name evidence="4" type="primary">Aste57867_22505</name>
    <name evidence="3" type="ORF">As57867_022435</name>
    <name evidence="4" type="ORF">ASTE57867_22505</name>
</gene>
<dbReference type="PANTHER" id="PTHR13467:SF3">
    <property type="entry name" value="CUE DOMAIN-CONTAINING PROTEIN 1"/>
    <property type="match status" value="1"/>
</dbReference>
<accession>A0A485LM42</accession>
<evidence type="ECO:0000313" key="4">
    <source>
        <dbReference type="EMBL" id="VFT99165.1"/>
    </source>
</evidence>
<dbReference type="SUPFAM" id="SSF46934">
    <property type="entry name" value="UBA-like"/>
    <property type="match status" value="1"/>
</dbReference>
<dbReference type="EMBL" id="CAADRA010007088">
    <property type="protein sequence ID" value="VFT99165.1"/>
    <property type="molecule type" value="Genomic_DNA"/>
</dbReference>
<sequence>MSISVDEAIGTLSVMFESYDKDTLIAVLEANDGHLERTIDTLLAMQSDNELAAAEAQGITSATTLPPPAPSSPRVNVPARQSTRVSLPDDFLRVPGTVTDQEMQDRMLAEMLQNELFRQEINADRDLTSYIGTDGRRRRSSVEEKSAMEVANEAMTAVGEKLSYMSGAVKGKISQMYTRFQHARNGTDPSHRPLMALSDDEDDRRQELPARDDETLRRRQGSKESPRAAGTSSSRHSFGHSKND</sequence>
<evidence type="ECO:0000259" key="2">
    <source>
        <dbReference type="PROSITE" id="PS51140"/>
    </source>
</evidence>
<protein>
    <submittedName>
        <fullName evidence="4">Aste57867_22505 protein</fullName>
    </submittedName>
</protein>
<evidence type="ECO:0000313" key="5">
    <source>
        <dbReference type="Proteomes" id="UP000332933"/>
    </source>
</evidence>
<dbReference type="Proteomes" id="UP000332933">
    <property type="component" value="Unassembled WGS sequence"/>
</dbReference>
<feature type="domain" description="CUE" evidence="2">
    <location>
        <begin position="4"/>
        <end position="47"/>
    </location>
</feature>
<dbReference type="OrthoDB" id="9942608at2759"/>
<organism evidence="4 5">
    <name type="scientific">Aphanomyces stellatus</name>
    <dbReference type="NCBI Taxonomy" id="120398"/>
    <lineage>
        <taxon>Eukaryota</taxon>
        <taxon>Sar</taxon>
        <taxon>Stramenopiles</taxon>
        <taxon>Oomycota</taxon>
        <taxon>Saprolegniomycetes</taxon>
        <taxon>Saprolegniales</taxon>
        <taxon>Verrucalvaceae</taxon>
        <taxon>Aphanomyces</taxon>
    </lineage>
</organism>
<name>A0A485LM42_9STRA</name>
<dbReference type="PANTHER" id="PTHR13467">
    <property type="entry name" value="CUE DOMAIN CONTAINING PROTEIN 1"/>
    <property type="match status" value="1"/>
</dbReference>
<dbReference type="GO" id="GO:0043130">
    <property type="term" value="F:ubiquitin binding"/>
    <property type="evidence" value="ECO:0007669"/>
    <property type="project" value="InterPro"/>
</dbReference>
<feature type="region of interest" description="Disordered" evidence="1">
    <location>
        <begin position="61"/>
        <end position="82"/>
    </location>
</feature>
<evidence type="ECO:0000256" key="1">
    <source>
        <dbReference type="SAM" id="MobiDB-lite"/>
    </source>
</evidence>
<proteinExistence type="predicted"/>
<dbReference type="PROSITE" id="PS51140">
    <property type="entry name" value="CUE"/>
    <property type="match status" value="1"/>
</dbReference>
<feature type="compositionally biased region" description="Basic and acidic residues" evidence="1">
    <location>
        <begin position="203"/>
        <end position="226"/>
    </location>
</feature>
<dbReference type="Pfam" id="PF02845">
    <property type="entry name" value="CUE"/>
    <property type="match status" value="1"/>
</dbReference>
<dbReference type="Gene3D" id="1.10.8.10">
    <property type="entry name" value="DNA helicase RuvA subunit, C-terminal domain"/>
    <property type="match status" value="1"/>
</dbReference>
<dbReference type="AlphaFoldDB" id="A0A485LM42"/>
<reference evidence="3" key="2">
    <citation type="submission" date="2019-06" db="EMBL/GenBank/DDBJ databases">
        <title>Genomics analysis of Aphanomyces spp. identifies a new class of oomycete effector associated with host adaptation.</title>
        <authorList>
            <person name="Gaulin E."/>
        </authorList>
    </citation>
    <scope>NUCLEOTIDE SEQUENCE</scope>
    <source>
        <strain evidence="3">CBS 578.67</strain>
    </source>
</reference>
<dbReference type="EMBL" id="VJMH01007062">
    <property type="protein sequence ID" value="KAF0685669.1"/>
    <property type="molecule type" value="Genomic_DNA"/>
</dbReference>